<gene>
    <name evidence="1" type="ORF">CCAM_LOCUS18431</name>
</gene>
<dbReference type="AlphaFoldDB" id="A0A484LJP4"/>
<sequence>MQMLRWTCGKTRLDRIPNDIIREQVGVASVESKLREARLRRLRKGYARRNARLVSLSSVTLCPPLCRRLETPTRKPTPPVAAIFLVLRRYFRPRIAEGEEQPSVLSLVSADQGSAVTRRRLQEFRRHSPLLPPSGAAGRQYQEGVVAASPSQSKVEFVKFRGRNTDLDGQPGQ</sequence>
<dbReference type="Proteomes" id="UP000595140">
    <property type="component" value="Unassembled WGS sequence"/>
</dbReference>
<keyword evidence="2" id="KW-1185">Reference proteome</keyword>
<accession>A0A484LJP4</accession>
<organism evidence="1 2">
    <name type="scientific">Cuscuta campestris</name>
    <dbReference type="NCBI Taxonomy" id="132261"/>
    <lineage>
        <taxon>Eukaryota</taxon>
        <taxon>Viridiplantae</taxon>
        <taxon>Streptophyta</taxon>
        <taxon>Embryophyta</taxon>
        <taxon>Tracheophyta</taxon>
        <taxon>Spermatophyta</taxon>
        <taxon>Magnoliopsida</taxon>
        <taxon>eudicotyledons</taxon>
        <taxon>Gunneridae</taxon>
        <taxon>Pentapetalae</taxon>
        <taxon>asterids</taxon>
        <taxon>lamiids</taxon>
        <taxon>Solanales</taxon>
        <taxon>Convolvulaceae</taxon>
        <taxon>Cuscuteae</taxon>
        <taxon>Cuscuta</taxon>
        <taxon>Cuscuta subgen. Grammica</taxon>
        <taxon>Cuscuta sect. Cleistogrammica</taxon>
    </lineage>
</organism>
<evidence type="ECO:0000313" key="2">
    <source>
        <dbReference type="Proteomes" id="UP000595140"/>
    </source>
</evidence>
<protein>
    <submittedName>
        <fullName evidence="1">Uncharacterized protein</fullName>
    </submittedName>
</protein>
<reference evidence="1 2" key="1">
    <citation type="submission" date="2018-04" db="EMBL/GenBank/DDBJ databases">
        <authorList>
            <person name="Vogel A."/>
        </authorList>
    </citation>
    <scope>NUCLEOTIDE SEQUENCE [LARGE SCALE GENOMIC DNA]</scope>
</reference>
<evidence type="ECO:0000313" key="1">
    <source>
        <dbReference type="EMBL" id="VFQ76655.1"/>
    </source>
</evidence>
<name>A0A484LJP4_9ASTE</name>
<proteinExistence type="predicted"/>
<dbReference type="EMBL" id="OOIL02001568">
    <property type="protein sequence ID" value="VFQ76655.1"/>
    <property type="molecule type" value="Genomic_DNA"/>
</dbReference>